<dbReference type="EMBL" id="JACJID010000010">
    <property type="protein sequence ID" value="MBA8931928.1"/>
    <property type="molecule type" value="Genomic_DNA"/>
</dbReference>
<organism evidence="1 2">
    <name type="scientific">Kutzneria viridogrisea</name>
    <dbReference type="NCBI Taxonomy" id="47990"/>
    <lineage>
        <taxon>Bacteria</taxon>
        <taxon>Bacillati</taxon>
        <taxon>Actinomycetota</taxon>
        <taxon>Actinomycetes</taxon>
        <taxon>Pseudonocardiales</taxon>
        <taxon>Pseudonocardiaceae</taxon>
        <taxon>Kutzneria</taxon>
    </lineage>
</organism>
<proteinExistence type="predicted"/>
<evidence type="ECO:0000313" key="1">
    <source>
        <dbReference type="EMBL" id="MBA8931928.1"/>
    </source>
</evidence>
<gene>
    <name evidence="1" type="ORF">BC739_009187</name>
</gene>
<dbReference type="Proteomes" id="UP000517916">
    <property type="component" value="Unassembled WGS sequence"/>
</dbReference>
<comment type="caution">
    <text evidence="1">The sequence shown here is derived from an EMBL/GenBank/DDBJ whole genome shotgun (WGS) entry which is preliminary data.</text>
</comment>
<evidence type="ECO:0000313" key="2">
    <source>
        <dbReference type="Proteomes" id="UP000517916"/>
    </source>
</evidence>
<protein>
    <submittedName>
        <fullName evidence="1">Uncharacterized protein</fullName>
    </submittedName>
</protein>
<keyword evidence="2" id="KW-1185">Reference proteome</keyword>
<reference evidence="1 2" key="1">
    <citation type="submission" date="2020-08" db="EMBL/GenBank/DDBJ databases">
        <title>Genomic Encyclopedia of Archaeal and Bacterial Type Strains, Phase II (KMG-II): from individual species to whole genera.</title>
        <authorList>
            <person name="Goeker M."/>
        </authorList>
    </citation>
    <scope>NUCLEOTIDE SEQUENCE [LARGE SCALE GENOMIC DNA]</scope>
    <source>
        <strain evidence="1 2">DSM 43850</strain>
    </source>
</reference>
<sequence length="39" mass="4351">MLTKLRRVLIAAQFRADLTDDPTPEQIQAIRLAWADAAA</sequence>
<name>A0ABR6BYD5_9PSEU</name>
<accession>A0ABR6BYD5</accession>